<dbReference type="PROSITE" id="PS50088">
    <property type="entry name" value="ANK_REPEAT"/>
    <property type="match status" value="10"/>
</dbReference>
<sequence length="805" mass="86714">MPQICYKKVDFEKNESLLLSLPDELILLIGEELSCRSLGALIRASRRLYFTLRASIYTVALRGHDPRFNVQDALKFSARTGNLSTIKNFLACIDPKDNLIRLDWLPILIGAAKHGHDHVLRFSLDLYTDHVAQYLGRLMWEAATGSHVKTVEALIDAGLDISEPRDLFYCPLSQAAMAYQGDPRTVQLLSDRGAYKFASDEDEEIALHGLARIGCFDMIQFFLDLGSPIDAQNIDGNTPLLMAIEAQHHSAVLLLLSRGASVTIRDGAGFNALHKASSQRATSAASIVQLLLDHGADPNERSGTNKTPLHLATRDHGGDRDIIKVLLAAGADCCAIVDENDRTTPLQNVMSSGYRQHPNIALLMEAGAAANPLQDSQAMIVLAIRHGLFDFARKLIDSCLDPKEMPIFLAKRPLIEAAHPGLEEILKYLLTRVKNVNWKTPISDTALITAAASGAGSETIRLLLLQNAHADAKDRNECVALMHAARLNTAEVTAMILEATAQPQVTDSRGQTALHHAIEGQKEDTVDLLLKHGFSPFESADGLTPIGLALHRGNPAIVQSLLKYSVDPEIKSTQGDTALIQACKQGHHAVAEVLLNAGADPNAETQHANNSYPHARTALCIACYKGNANLVRILLTHGANVHGAPQPGQTPLGIAATRGHAEILCLLLAHGAGVNSITGPPHLHYTALLNASRACHSRIVELLLAHGASISHADYYGHTALSHAATCGDVGTIQALVAAGAEVDAPDYKGRTPLSWAVTESHPEAAQTLIQAGADVTRSDKAGLTPISLAMRNRDDNIIRVLYQQ</sequence>
<name>A0ABR4IZJ8_9EURO</name>
<accession>A0ABR4IZJ8</accession>
<dbReference type="EMBL" id="JBFXLU010000245">
    <property type="protein sequence ID" value="KAL2833213.1"/>
    <property type="molecule type" value="Genomic_DNA"/>
</dbReference>
<dbReference type="InterPro" id="IPR002110">
    <property type="entry name" value="Ankyrin_rpt"/>
</dbReference>
<gene>
    <name evidence="4" type="ORF">BJY01DRAFT_225305</name>
</gene>
<dbReference type="SUPFAM" id="SSF48403">
    <property type="entry name" value="Ankyrin repeat"/>
    <property type="match status" value="2"/>
</dbReference>
<reference evidence="4 5" key="1">
    <citation type="submission" date="2024-07" db="EMBL/GenBank/DDBJ databases">
        <title>Section-level genome sequencing and comparative genomics of Aspergillus sections Usti and Cavernicolus.</title>
        <authorList>
            <consortium name="Lawrence Berkeley National Laboratory"/>
            <person name="Nybo J.L."/>
            <person name="Vesth T.C."/>
            <person name="Theobald S."/>
            <person name="Frisvad J.C."/>
            <person name="Larsen T.O."/>
            <person name="Kjaerboelling I."/>
            <person name="Rothschild-Mancinelli K."/>
            <person name="Lyhne E.K."/>
            <person name="Kogle M.E."/>
            <person name="Barry K."/>
            <person name="Clum A."/>
            <person name="Na H."/>
            <person name="Ledsgaard L."/>
            <person name="Lin J."/>
            <person name="Lipzen A."/>
            <person name="Kuo A."/>
            <person name="Riley R."/>
            <person name="Mondo S."/>
            <person name="Labutti K."/>
            <person name="Haridas S."/>
            <person name="Pangalinan J."/>
            <person name="Salamov A.A."/>
            <person name="Simmons B.A."/>
            <person name="Magnuson J.K."/>
            <person name="Chen J."/>
            <person name="Drula E."/>
            <person name="Henrissat B."/>
            <person name="Wiebenga A."/>
            <person name="Lubbers R.J."/>
            <person name="Gomes A.C."/>
            <person name="Makela M.R."/>
            <person name="Stajich J."/>
            <person name="Grigoriev I.V."/>
            <person name="Mortensen U.H."/>
            <person name="De Vries R.P."/>
            <person name="Baker S.E."/>
            <person name="Andersen M.R."/>
        </authorList>
    </citation>
    <scope>NUCLEOTIDE SEQUENCE [LARGE SCALE GENOMIC DNA]</scope>
    <source>
        <strain evidence="4 5">CBS 123904</strain>
    </source>
</reference>
<protein>
    <submittedName>
        <fullName evidence="4">Ankyrin repeat-containing domain protein</fullName>
    </submittedName>
</protein>
<keyword evidence="5" id="KW-1185">Reference proteome</keyword>
<dbReference type="Proteomes" id="UP001610446">
    <property type="component" value="Unassembled WGS sequence"/>
</dbReference>
<feature type="repeat" description="ANK" evidence="3">
    <location>
        <begin position="509"/>
        <end position="533"/>
    </location>
</feature>
<comment type="caution">
    <text evidence="4">The sequence shown here is derived from an EMBL/GenBank/DDBJ whole genome shotgun (WGS) entry which is preliminary data.</text>
</comment>
<organism evidence="4 5">
    <name type="scientific">Aspergillus pseudoustus</name>
    <dbReference type="NCBI Taxonomy" id="1810923"/>
    <lineage>
        <taxon>Eukaryota</taxon>
        <taxon>Fungi</taxon>
        <taxon>Dikarya</taxon>
        <taxon>Ascomycota</taxon>
        <taxon>Pezizomycotina</taxon>
        <taxon>Eurotiomycetes</taxon>
        <taxon>Eurotiomycetidae</taxon>
        <taxon>Eurotiales</taxon>
        <taxon>Aspergillaceae</taxon>
        <taxon>Aspergillus</taxon>
        <taxon>Aspergillus subgen. Nidulantes</taxon>
    </lineage>
</organism>
<dbReference type="Gene3D" id="1.25.40.20">
    <property type="entry name" value="Ankyrin repeat-containing domain"/>
    <property type="match status" value="3"/>
</dbReference>
<keyword evidence="2 3" id="KW-0040">ANK repeat</keyword>
<evidence type="ECO:0000256" key="1">
    <source>
        <dbReference type="ARBA" id="ARBA00022737"/>
    </source>
</evidence>
<feature type="repeat" description="ANK" evidence="3">
    <location>
        <begin position="647"/>
        <end position="679"/>
    </location>
</feature>
<feature type="repeat" description="ANK" evidence="3">
    <location>
        <begin position="541"/>
        <end position="573"/>
    </location>
</feature>
<feature type="repeat" description="ANK" evidence="3">
    <location>
        <begin position="716"/>
        <end position="748"/>
    </location>
</feature>
<dbReference type="PANTHER" id="PTHR24126">
    <property type="entry name" value="ANKYRIN REPEAT, PH AND SEC7 DOMAIN CONTAINING PROTEIN SECG-RELATED"/>
    <property type="match status" value="1"/>
</dbReference>
<dbReference type="PROSITE" id="PS50297">
    <property type="entry name" value="ANK_REP_REGION"/>
    <property type="match status" value="9"/>
</dbReference>
<proteinExistence type="predicted"/>
<dbReference type="PRINTS" id="PR01415">
    <property type="entry name" value="ANKYRIN"/>
</dbReference>
<feature type="repeat" description="ANK" evidence="3">
    <location>
        <begin position="304"/>
        <end position="332"/>
    </location>
</feature>
<dbReference type="InterPro" id="IPR036770">
    <property type="entry name" value="Ankyrin_rpt-contain_sf"/>
</dbReference>
<evidence type="ECO:0000313" key="5">
    <source>
        <dbReference type="Proteomes" id="UP001610446"/>
    </source>
</evidence>
<dbReference type="Pfam" id="PF12796">
    <property type="entry name" value="Ank_2"/>
    <property type="match status" value="6"/>
</dbReference>
<dbReference type="PANTHER" id="PTHR24126:SF14">
    <property type="entry name" value="ANK_REP_REGION DOMAIN-CONTAINING PROTEIN"/>
    <property type="match status" value="1"/>
</dbReference>
<evidence type="ECO:0000256" key="3">
    <source>
        <dbReference type="PROSITE-ProRule" id="PRU00023"/>
    </source>
</evidence>
<dbReference type="Pfam" id="PF00023">
    <property type="entry name" value="Ank"/>
    <property type="match status" value="1"/>
</dbReference>
<keyword evidence="1" id="KW-0677">Repeat</keyword>
<feature type="repeat" description="ANK" evidence="3">
    <location>
        <begin position="574"/>
        <end position="606"/>
    </location>
</feature>
<feature type="repeat" description="ANK" evidence="3">
    <location>
        <begin position="749"/>
        <end position="781"/>
    </location>
</feature>
<dbReference type="SMART" id="SM00248">
    <property type="entry name" value="ANK"/>
    <property type="match status" value="17"/>
</dbReference>
<feature type="repeat" description="ANK" evidence="3">
    <location>
        <begin position="614"/>
        <end position="646"/>
    </location>
</feature>
<feature type="repeat" description="ANK" evidence="3">
    <location>
        <begin position="235"/>
        <end position="267"/>
    </location>
</feature>
<feature type="repeat" description="ANK" evidence="3">
    <location>
        <begin position="268"/>
        <end position="303"/>
    </location>
</feature>
<evidence type="ECO:0000256" key="2">
    <source>
        <dbReference type="ARBA" id="ARBA00023043"/>
    </source>
</evidence>
<evidence type="ECO:0000313" key="4">
    <source>
        <dbReference type="EMBL" id="KAL2833213.1"/>
    </source>
</evidence>